<organism evidence="1 2">
    <name type="scientific">Salvator merianae</name>
    <name type="common">Argentine black and white tegu</name>
    <name type="synonym">Tupinambis merianae</name>
    <dbReference type="NCBI Taxonomy" id="96440"/>
    <lineage>
        <taxon>Eukaryota</taxon>
        <taxon>Metazoa</taxon>
        <taxon>Chordata</taxon>
        <taxon>Craniata</taxon>
        <taxon>Vertebrata</taxon>
        <taxon>Euteleostomi</taxon>
        <taxon>Lepidosauria</taxon>
        <taxon>Squamata</taxon>
        <taxon>Bifurcata</taxon>
        <taxon>Unidentata</taxon>
        <taxon>Episquamata</taxon>
        <taxon>Laterata</taxon>
        <taxon>Teiioidea</taxon>
        <taxon>Teiidae</taxon>
        <taxon>Salvator</taxon>
    </lineage>
</organism>
<dbReference type="PANTHER" id="PTHR31635:SF196">
    <property type="entry name" value="REVERSE TRANSCRIPTASE DOMAIN-CONTAINING PROTEIN-RELATED"/>
    <property type="match status" value="1"/>
</dbReference>
<evidence type="ECO:0000313" key="1">
    <source>
        <dbReference type="Ensembl" id="ENSSMRP00000004139.1"/>
    </source>
</evidence>
<protein>
    <recommendedName>
        <fullName evidence="3">Reverse transcriptase domain-containing protein</fullName>
    </recommendedName>
</protein>
<keyword evidence="2" id="KW-1185">Reference proteome</keyword>
<proteinExistence type="predicted"/>
<sequence>MGFNKFLATKVKTLTVEQQDVLSGFITRQEIISPIKKASSHKLPGEDGFTALHYKAFQELLVPHMEKLYNFILKTGNIPPSWNNSILLPIIKPGKPQENSYRPISLLNQDYKIFSSILVNHIKKNHSTNYQ</sequence>
<dbReference type="Proteomes" id="UP000694421">
    <property type="component" value="Unplaced"/>
</dbReference>
<name>A0A8D0B6V3_SALMN</name>
<reference evidence="1" key="2">
    <citation type="submission" date="2025-09" db="UniProtKB">
        <authorList>
            <consortium name="Ensembl"/>
        </authorList>
    </citation>
    <scope>IDENTIFICATION</scope>
</reference>
<reference evidence="1" key="1">
    <citation type="submission" date="2025-08" db="UniProtKB">
        <authorList>
            <consortium name="Ensembl"/>
        </authorList>
    </citation>
    <scope>IDENTIFICATION</scope>
</reference>
<evidence type="ECO:0008006" key="3">
    <source>
        <dbReference type="Google" id="ProtNLM"/>
    </source>
</evidence>
<dbReference type="OMA" id="EYATTWN"/>
<dbReference type="GeneTree" id="ENSGT01060000251730"/>
<dbReference type="PANTHER" id="PTHR31635">
    <property type="entry name" value="REVERSE TRANSCRIPTASE DOMAIN-CONTAINING PROTEIN-RELATED"/>
    <property type="match status" value="1"/>
</dbReference>
<dbReference type="AlphaFoldDB" id="A0A8D0B6V3"/>
<dbReference type="Ensembl" id="ENSSMRT00000004904.1">
    <property type="protein sequence ID" value="ENSSMRP00000004139.1"/>
    <property type="gene ID" value="ENSSMRG00000003450.1"/>
</dbReference>
<accession>A0A8D0B6V3</accession>
<evidence type="ECO:0000313" key="2">
    <source>
        <dbReference type="Proteomes" id="UP000694421"/>
    </source>
</evidence>